<comment type="caution">
    <text evidence="2">The sequence shown here is derived from an EMBL/GenBank/DDBJ whole genome shotgun (WGS) entry which is preliminary data.</text>
</comment>
<protein>
    <submittedName>
        <fullName evidence="2">(raccoon dog) hypothetical protein</fullName>
    </submittedName>
</protein>
<dbReference type="Gene3D" id="1.10.287.210">
    <property type="match status" value="1"/>
</dbReference>
<dbReference type="PANTHER" id="PTHR10424">
    <property type="entry name" value="VIRAL ENVELOPE PROTEIN"/>
    <property type="match status" value="1"/>
</dbReference>
<dbReference type="EMBL" id="CAJHUB010000659">
    <property type="protein sequence ID" value="CAD7670612.1"/>
    <property type="molecule type" value="Genomic_DNA"/>
</dbReference>
<reference evidence="2" key="1">
    <citation type="submission" date="2020-12" db="EMBL/GenBank/DDBJ databases">
        <authorList>
            <consortium name="Molecular Ecology Group"/>
        </authorList>
    </citation>
    <scope>NUCLEOTIDE SEQUENCE</scope>
    <source>
        <strain evidence="2">TBG_1078</strain>
    </source>
</reference>
<keyword evidence="3" id="KW-1185">Reference proteome</keyword>
<proteinExistence type="predicted"/>
<evidence type="ECO:0000256" key="1">
    <source>
        <dbReference type="ARBA" id="ARBA00023157"/>
    </source>
</evidence>
<dbReference type="InterPro" id="IPR018154">
    <property type="entry name" value="TLV/ENV_coat_polyprotein"/>
</dbReference>
<evidence type="ECO:0000313" key="3">
    <source>
        <dbReference type="Proteomes" id="UP000645828"/>
    </source>
</evidence>
<dbReference type="Pfam" id="PF00429">
    <property type="entry name" value="TLV_coat"/>
    <property type="match status" value="1"/>
</dbReference>
<name>A0A811Y320_NYCPR</name>
<evidence type="ECO:0000313" key="2">
    <source>
        <dbReference type="EMBL" id="CAD7670612.1"/>
    </source>
</evidence>
<dbReference type="PANTHER" id="PTHR10424:SF73">
    <property type="entry name" value="ENDOGENOUS RETROVIRUS GROUP FC1 ENV POLYPROTEIN-RELATED"/>
    <property type="match status" value="1"/>
</dbReference>
<organism evidence="2 3">
    <name type="scientific">Nyctereutes procyonoides</name>
    <name type="common">Raccoon dog</name>
    <name type="synonym">Canis procyonoides</name>
    <dbReference type="NCBI Taxonomy" id="34880"/>
    <lineage>
        <taxon>Eukaryota</taxon>
        <taxon>Metazoa</taxon>
        <taxon>Chordata</taxon>
        <taxon>Craniata</taxon>
        <taxon>Vertebrata</taxon>
        <taxon>Euteleostomi</taxon>
        <taxon>Mammalia</taxon>
        <taxon>Eutheria</taxon>
        <taxon>Laurasiatheria</taxon>
        <taxon>Carnivora</taxon>
        <taxon>Caniformia</taxon>
        <taxon>Canidae</taxon>
        <taxon>Nyctereutes</taxon>
    </lineage>
</organism>
<keyword evidence="1" id="KW-1015">Disulfide bond</keyword>
<sequence>MTETWDQRIWSHLISATDCQPLGCQASVNFTFDRFYSLPSPSPDPSSNPIIYFTYHQTHPNCQNYWVQTNGGCPYSYYNIHHLCQALRQPCHFYQQSGKYGLTVQDPWDTRWATGVMAKLYRWGYSSYPTASLQIYRSYIKILQNQSTLKDQADTICFSWVKLLQQGTSFANFSGMGNLSHCFICAALGKTPLVAVPLPNAFSNTSPTPTPPVPHPSLTNVPLFTYPLIHQFPFCYSTPNSSLCNVTWSNVTSHHAPIGGFFWCNGTLSKSLNTSASLFCLPIYLVPQLTIYSRAEIALLTGPPPEKQKRAIFLPLVIRISLALTLVATGLGMGALIHSVDSSRDLSERLQMAIEALAESLASLQCQITSVAQVALQNRCALNLLTADKGGACMFLSEGCCYYISETGVVETSLHTLTKVKMNSQNVSDVSQPTPFTPLRLPAHLRHAPRCPYISRKQSDLNHCTIITKQKDRNVRLA</sequence>
<accession>A0A811Y320</accession>
<dbReference type="SUPFAM" id="SSF58069">
    <property type="entry name" value="Virus ectodomain"/>
    <property type="match status" value="1"/>
</dbReference>
<dbReference type="AlphaFoldDB" id="A0A811Y320"/>
<dbReference type="Proteomes" id="UP000645828">
    <property type="component" value="Unassembled WGS sequence"/>
</dbReference>
<gene>
    <name evidence="2" type="ORF">NYPRO_LOCUS3407</name>
</gene>